<evidence type="ECO:0000313" key="3">
    <source>
        <dbReference type="Proteomes" id="UP000247681"/>
    </source>
</evidence>
<dbReference type="AlphaFoldDB" id="A0A2V4CHY5"/>
<keyword evidence="1" id="KW-0472">Membrane</keyword>
<gene>
    <name evidence="2" type="ORF">DMB68_12870</name>
</gene>
<accession>A0A2V4CHY5</accession>
<comment type="caution">
    <text evidence="2">The sequence shown here is derived from an EMBL/GenBank/DDBJ whole genome shotgun (WGS) entry which is preliminary data.</text>
</comment>
<keyword evidence="1" id="KW-0812">Transmembrane</keyword>
<dbReference type="RefSeq" id="WP_110347054.1">
    <property type="nucleotide sequence ID" value="NZ_QJHL01000002.1"/>
</dbReference>
<name>A0A2V4CHY5_9FLAO</name>
<organism evidence="2 3">
    <name type="scientific">Flavobacterium hydrophilum</name>
    <dbReference type="NCBI Taxonomy" id="2211445"/>
    <lineage>
        <taxon>Bacteria</taxon>
        <taxon>Pseudomonadati</taxon>
        <taxon>Bacteroidota</taxon>
        <taxon>Flavobacteriia</taxon>
        <taxon>Flavobacteriales</taxon>
        <taxon>Flavobacteriaceae</taxon>
        <taxon>Flavobacterium</taxon>
    </lineage>
</organism>
<evidence type="ECO:0000256" key="1">
    <source>
        <dbReference type="SAM" id="Phobius"/>
    </source>
</evidence>
<sequence length="171" mass="20235">MTITKKDFKLIIPFIFFLIFGIYGIYSVDFISVSQTMKTTFEWCTIPTIIFALYYAYHSSFGYKTTIVIAIWRNTFTFIVMTIITFTSFQGILMLINKNIGPQKEYLLSGKITKLKFPENKKIGNKYSIEIERKLERDTIELNVPTNQYFEKQKFEKRMKIGSLHFIYSEE</sequence>
<dbReference type="OrthoDB" id="1363443at2"/>
<feature type="transmembrane region" description="Helical" evidence="1">
    <location>
        <begin position="12"/>
        <end position="33"/>
    </location>
</feature>
<feature type="transmembrane region" description="Helical" evidence="1">
    <location>
        <begin position="40"/>
        <end position="57"/>
    </location>
</feature>
<evidence type="ECO:0000313" key="2">
    <source>
        <dbReference type="EMBL" id="PXY45564.1"/>
    </source>
</evidence>
<reference evidence="2 3" key="1">
    <citation type="submission" date="2018-05" db="EMBL/GenBank/DDBJ databases">
        <title>Flavobacterium sp. strain IMCC34758, incomplete genome.</title>
        <authorList>
            <person name="Joung Y."/>
        </authorList>
    </citation>
    <scope>NUCLEOTIDE SEQUENCE [LARGE SCALE GENOMIC DNA]</scope>
    <source>
        <strain evidence="2 3">IMCC34758</strain>
    </source>
</reference>
<proteinExistence type="predicted"/>
<protein>
    <recommendedName>
        <fullName evidence="4">DUF4131 domain-containing protein</fullName>
    </recommendedName>
</protein>
<dbReference type="EMBL" id="QJHL01000002">
    <property type="protein sequence ID" value="PXY45564.1"/>
    <property type="molecule type" value="Genomic_DNA"/>
</dbReference>
<keyword evidence="1" id="KW-1133">Transmembrane helix</keyword>
<feature type="transmembrane region" description="Helical" evidence="1">
    <location>
        <begin position="77"/>
        <end position="96"/>
    </location>
</feature>
<dbReference type="Proteomes" id="UP000247681">
    <property type="component" value="Unassembled WGS sequence"/>
</dbReference>
<evidence type="ECO:0008006" key="4">
    <source>
        <dbReference type="Google" id="ProtNLM"/>
    </source>
</evidence>
<keyword evidence="3" id="KW-1185">Reference proteome</keyword>